<evidence type="ECO:0000256" key="3">
    <source>
        <dbReference type="SAM" id="Coils"/>
    </source>
</evidence>
<dbReference type="EMBL" id="LVLJ01000006">
    <property type="protein sequence ID" value="OAE36017.1"/>
    <property type="molecule type" value="Genomic_DNA"/>
</dbReference>
<dbReference type="PANTHER" id="PTHR47249">
    <property type="entry name" value="VACUOLAR PROTEIN 8"/>
    <property type="match status" value="1"/>
</dbReference>
<reference evidence="5" key="1">
    <citation type="submission" date="2016-03" db="EMBL/GenBank/DDBJ databases">
        <title>Mechanisms controlling the formation of the plant cell surface in tip-growing cells are functionally conserved among land plants.</title>
        <authorList>
            <person name="Honkanen S."/>
            <person name="Jones V.A."/>
            <person name="Morieri G."/>
            <person name="Champion C."/>
            <person name="Hetherington A.J."/>
            <person name="Kelly S."/>
            <person name="Saint-Marcoux D."/>
            <person name="Proust H."/>
            <person name="Prescott H."/>
            <person name="Dolan L."/>
        </authorList>
    </citation>
    <scope>NUCLEOTIDE SEQUENCE [LARGE SCALE GENOMIC DNA]</scope>
    <source>
        <tissue evidence="5">Whole gametophyte</tissue>
    </source>
</reference>
<dbReference type="PANTHER" id="PTHR47249:SF1">
    <property type="entry name" value="VACUOLAR PROTEIN 8"/>
    <property type="match status" value="1"/>
</dbReference>
<dbReference type="InterPro" id="IPR045156">
    <property type="entry name" value="Vac8"/>
</dbReference>
<protein>
    <submittedName>
        <fullName evidence="5">Uncharacterized protein</fullName>
    </submittedName>
</protein>
<dbReference type="AlphaFoldDB" id="A0A176WSB3"/>
<dbReference type="GO" id="GO:0043495">
    <property type="term" value="F:protein-membrane adaptor activity"/>
    <property type="evidence" value="ECO:0007669"/>
    <property type="project" value="InterPro"/>
</dbReference>
<dbReference type="Gene3D" id="1.25.10.10">
    <property type="entry name" value="Leucine-rich Repeat Variant"/>
    <property type="match status" value="1"/>
</dbReference>
<evidence type="ECO:0000313" key="5">
    <source>
        <dbReference type="EMBL" id="OAE36017.1"/>
    </source>
</evidence>
<keyword evidence="2" id="KW-0677">Repeat</keyword>
<organism evidence="5 6">
    <name type="scientific">Marchantia polymorpha subsp. ruderalis</name>
    <dbReference type="NCBI Taxonomy" id="1480154"/>
    <lineage>
        <taxon>Eukaryota</taxon>
        <taxon>Viridiplantae</taxon>
        <taxon>Streptophyta</taxon>
        <taxon>Embryophyta</taxon>
        <taxon>Marchantiophyta</taxon>
        <taxon>Marchantiopsida</taxon>
        <taxon>Marchantiidae</taxon>
        <taxon>Marchantiales</taxon>
        <taxon>Marchantiaceae</taxon>
        <taxon>Marchantia</taxon>
    </lineage>
</organism>
<keyword evidence="6" id="KW-1185">Reference proteome</keyword>
<sequence>MATIAETAVTKWDLVGINHVLVPEGSWRVAGCQKYMASEADHFSVCKPTSKTSNNYINFLRNIEDLPIARPVPEAVVRLIVFKEDTFKKSVPSVDLYSLEDLKEQLENAPVEFKTRLVDSSEILTELVRLLSKEGWDDGWDADGRIRATTAYILYYLARVEKLRAQIGLYPKALRRLLHLLHMNVGELRKAALYALHVLARDGPSAAAICRREGALDHLVLLMISQKDKDLRVKAATTLAFATDKRRENQNSFLDLERAYKILVRILEEEQSPNLLYSAAHALANVPEYYSELAQQPQSLLTLAKLLEGNRRESKEQNEEEMVHRINIATIFQGITAGGANARHIATCKGVLENMVRVLQVTEDNPRPLQLSIVKSLHNISKEDYYLLKRIANFRVSRWLSRLEENLELTNMDAKFYISSLWQGLESMRFSCVGDQYEFGDEGVFTVKIEFYSQRGTNSQFRPYHSRTLEEEQAPLAQTPTENLSLKTYKAWDTERLRQGKATSSLDYAFGCERLRRSCAFGHTPPAEAERERETDRSESLGRRAFVANAFGDVPLAVNSAADGPTESAAGRTARVSRRANGGEARFPSVGMELGVPGYGHGVAARERPTSARLPTTPREMASERLGAGLETLREGRRQHPIRLRERAGHEGRRNFLRRTLQELQVEQERVQDL</sequence>
<comment type="similarity">
    <text evidence="1">Belongs to the beta-catenin family.</text>
</comment>
<dbReference type="Proteomes" id="UP000077202">
    <property type="component" value="Unassembled WGS sequence"/>
</dbReference>
<dbReference type="InterPro" id="IPR016024">
    <property type="entry name" value="ARM-type_fold"/>
</dbReference>
<dbReference type="SUPFAM" id="SSF48371">
    <property type="entry name" value="ARM repeat"/>
    <property type="match status" value="1"/>
</dbReference>
<evidence type="ECO:0000256" key="4">
    <source>
        <dbReference type="SAM" id="MobiDB-lite"/>
    </source>
</evidence>
<proteinExistence type="inferred from homology"/>
<dbReference type="GO" id="GO:0071562">
    <property type="term" value="P:nucleus-vacuole junction assembly"/>
    <property type="evidence" value="ECO:0007669"/>
    <property type="project" value="InterPro"/>
</dbReference>
<gene>
    <name evidence="5" type="ORF">AXG93_838s1030</name>
</gene>
<evidence type="ECO:0000313" key="6">
    <source>
        <dbReference type="Proteomes" id="UP000077202"/>
    </source>
</evidence>
<accession>A0A176WSB3</accession>
<dbReference type="InterPro" id="IPR011989">
    <property type="entry name" value="ARM-like"/>
</dbReference>
<name>A0A176WSB3_MARPO</name>
<comment type="caution">
    <text evidence="5">The sequence shown here is derived from an EMBL/GenBank/DDBJ whole genome shotgun (WGS) entry which is preliminary data.</text>
</comment>
<evidence type="ECO:0000256" key="2">
    <source>
        <dbReference type="ARBA" id="ARBA00022737"/>
    </source>
</evidence>
<keyword evidence="3" id="KW-0175">Coiled coil</keyword>
<evidence type="ECO:0000256" key="1">
    <source>
        <dbReference type="ARBA" id="ARBA00005462"/>
    </source>
</evidence>
<feature type="region of interest" description="Disordered" evidence="4">
    <location>
        <begin position="559"/>
        <end position="582"/>
    </location>
</feature>
<feature type="coiled-coil region" evidence="3">
    <location>
        <begin position="647"/>
        <end position="674"/>
    </location>
</feature>